<keyword evidence="1" id="KW-0472">Membrane</keyword>
<dbReference type="EMBL" id="JYDO01000086">
    <property type="protein sequence ID" value="KRZ71998.1"/>
    <property type="molecule type" value="Genomic_DNA"/>
</dbReference>
<sequence length="143" mass="16171">MHVCGYCWKLLINGYAFKHTGTCALVGVGFVSSLYENRKKFRARTARSKSVEYCRMPVIFAACKSRSRIYDNFTVVFERLLRSTSERRLHGAEGNLKNCSFDFKSPAGLILLFGRSDLTKNSKISPITCASCRRLPALHCSLF</sequence>
<comment type="caution">
    <text evidence="2">The sequence shown here is derived from an EMBL/GenBank/DDBJ whole genome shotgun (WGS) entry which is preliminary data.</text>
</comment>
<name>A0A0V1ML82_9BILA</name>
<keyword evidence="3" id="KW-1185">Reference proteome</keyword>
<proteinExistence type="predicted"/>
<dbReference type="Proteomes" id="UP000054843">
    <property type="component" value="Unassembled WGS sequence"/>
</dbReference>
<dbReference type="AlphaFoldDB" id="A0A0V1ML82"/>
<accession>A0A0V1ML82</accession>
<evidence type="ECO:0000313" key="2">
    <source>
        <dbReference type="EMBL" id="KRZ71998.1"/>
    </source>
</evidence>
<keyword evidence="1" id="KW-0812">Transmembrane</keyword>
<feature type="transmembrane region" description="Helical" evidence="1">
    <location>
        <begin position="15"/>
        <end position="35"/>
    </location>
</feature>
<gene>
    <name evidence="2" type="ORF">T10_7262</name>
</gene>
<organism evidence="2 3">
    <name type="scientific">Trichinella papuae</name>
    <dbReference type="NCBI Taxonomy" id="268474"/>
    <lineage>
        <taxon>Eukaryota</taxon>
        <taxon>Metazoa</taxon>
        <taxon>Ecdysozoa</taxon>
        <taxon>Nematoda</taxon>
        <taxon>Enoplea</taxon>
        <taxon>Dorylaimia</taxon>
        <taxon>Trichinellida</taxon>
        <taxon>Trichinellidae</taxon>
        <taxon>Trichinella</taxon>
    </lineage>
</organism>
<evidence type="ECO:0000313" key="3">
    <source>
        <dbReference type="Proteomes" id="UP000054843"/>
    </source>
</evidence>
<protein>
    <submittedName>
        <fullName evidence="2">Uncharacterized protein</fullName>
    </submittedName>
</protein>
<reference evidence="2 3" key="1">
    <citation type="submission" date="2015-01" db="EMBL/GenBank/DDBJ databases">
        <title>Evolution of Trichinella species and genotypes.</title>
        <authorList>
            <person name="Korhonen P.K."/>
            <person name="Edoardo P."/>
            <person name="Giuseppe L.R."/>
            <person name="Gasser R.B."/>
        </authorList>
    </citation>
    <scope>NUCLEOTIDE SEQUENCE [LARGE SCALE GENOMIC DNA]</scope>
    <source>
        <strain evidence="2">ISS1980</strain>
    </source>
</reference>
<evidence type="ECO:0000256" key="1">
    <source>
        <dbReference type="SAM" id="Phobius"/>
    </source>
</evidence>
<keyword evidence="1" id="KW-1133">Transmembrane helix</keyword>